<name>A0A1I1NQC5_9ACTN</name>
<dbReference type="OrthoDB" id="4649185at2"/>
<evidence type="ECO:0000313" key="2">
    <source>
        <dbReference type="Proteomes" id="UP000198832"/>
    </source>
</evidence>
<dbReference type="AlphaFoldDB" id="A0A1I1NQC5"/>
<dbReference type="SUPFAM" id="SSF52540">
    <property type="entry name" value="P-loop containing nucleoside triphosphate hydrolases"/>
    <property type="match status" value="1"/>
</dbReference>
<keyword evidence="2" id="KW-1185">Reference proteome</keyword>
<evidence type="ECO:0000313" key="1">
    <source>
        <dbReference type="EMBL" id="SFC96963.1"/>
    </source>
</evidence>
<accession>A0A1I1NQC5</accession>
<dbReference type="Proteomes" id="UP000198832">
    <property type="component" value="Unassembled WGS sequence"/>
</dbReference>
<protein>
    <submittedName>
        <fullName evidence="1">AAA domain-containing protein</fullName>
    </submittedName>
</protein>
<sequence>MAGVDTSRGIAYQNAQAVLVAIDVLSDANLASMRLEGRDDIVDIEVHDTTGAIVRGYQVKTRVQHRPWSRAPILAVLERWAALDVDADFEFVTDGELGETAIALRDAVHAASDGDVAPLAAFLNRPVHDPSLPKLARTRVRQDVTGAEAVLAVAEQQTRSLLPGARTPQDLRAAAQAAVNALLRELATRAGSLDEGARLITKDEIAAFLGGTRDIAAEDRWETGVKAEYLEHAGAGTDLIDLGLKEDVPDDLGRRAELADLLQGARVTVLSGRTGTGKSSIAELAVDEGAQVGRPVLRVHAEAYVAARLADLVAEGLAATLRRPLPSLTGQQALWDPDTVLIIDGVSEVPVQMQQALRHDLQPVITAASGAHVVLVGRDLATLSSVVPTSVPYRRYSVAVLTREKRDALVRRQHPEVIEEQSADEANRLVAQLIATVERGLGDAAGNPMLFSLALRFAVDGTSFENDAALYAATITRMAERAGATHVDVTSAALGLVLAHLLDSGRRFVYPHEYRRLLRAASRELESSYFGVDEAVLEANIRRSGLLVPLGADQVLVPVHDSYADYLAGLAHARGLAPLPRTLSTSDERRLEFAAQLAGVSDATAVQVARDLPFSIVRLASYDRRTLAERSSVETLAAVLSHLLPPGDRRSPVIWEEGESAVIALRQEEPPGRQDTSAAGPAASRVVMPLTASPLLAAAAVWRLTLRRQLRSRVGLPVRRPNSSEEAAQLVIDHVTERETHVRCMLLQMFQPVARERVAETLGPLGVHAIITRRDTIHSEFSMAYARRASINIEVAEEAAGESARVVDEAGAEYASTSVESFLRKHSREDAADLMKSAVEKLTKHAWLQ</sequence>
<dbReference type="InterPro" id="IPR027417">
    <property type="entry name" value="P-loop_NTPase"/>
</dbReference>
<dbReference type="EMBL" id="FOLB01000017">
    <property type="protein sequence ID" value="SFC96963.1"/>
    <property type="molecule type" value="Genomic_DNA"/>
</dbReference>
<dbReference type="RefSeq" id="WP_091126384.1">
    <property type="nucleotide sequence ID" value="NZ_FOLB01000017.1"/>
</dbReference>
<dbReference type="STRING" id="574651.SAMN04487968_11723"/>
<reference evidence="1 2" key="1">
    <citation type="submission" date="2016-10" db="EMBL/GenBank/DDBJ databases">
        <authorList>
            <person name="de Groot N.N."/>
        </authorList>
    </citation>
    <scope>NUCLEOTIDE SEQUENCE [LARGE SCALE GENOMIC DNA]</scope>
    <source>
        <strain evidence="1 2">CGMCC 1.7056</strain>
    </source>
</reference>
<dbReference type="Pfam" id="PF13604">
    <property type="entry name" value="AAA_30"/>
    <property type="match status" value="1"/>
</dbReference>
<proteinExistence type="predicted"/>
<gene>
    <name evidence="1" type="ORF">SAMN04487968_11723</name>
</gene>
<organism evidence="1 2">
    <name type="scientific">Nocardioides terrae</name>
    <dbReference type="NCBI Taxonomy" id="574651"/>
    <lineage>
        <taxon>Bacteria</taxon>
        <taxon>Bacillati</taxon>
        <taxon>Actinomycetota</taxon>
        <taxon>Actinomycetes</taxon>
        <taxon>Propionibacteriales</taxon>
        <taxon>Nocardioidaceae</taxon>
        <taxon>Nocardioides</taxon>
    </lineage>
</organism>
<dbReference type="Gene3D" id="3.40.50.300">
    <property type="entry name" value="P-loop containing nucleotide triphosphate hydrolases"/>
    <property type="match status" value="1"/>
</dbReference>